<dbReference type="CDD" id="cd03424">
    <property type="entry name" value="NUDIX_ADPRase_Nudt5_UGPPase_Nudt14"/>
    <property type="match status" value="1"/>
</dbReference>
<dbReference type="GO" id="GO:0006753">
    <property type="term" value="P:nucleoside phosphate metabolic process"/>
    <property type="evidence" value="ECO:0007669"/>
    <property type="project" value="TreeGrafter"/>
</dbReference>
<accession>E6PEJ0</accession>
<dbReference type="InterPro" id="IPR020084">
    <property type="entry name" value="NUDIX_hydrolase_CS"/>
</dbReference>
<dbReference type="InterPro" id="IPR015797">
    <property type="entry name" value="NUDIX_hydrolase-like_dom_sf"/>
</dbReference>
<dbReference type="Gene3D" id="3.90.79.10">
    <property type="entry name" value="Nucleoside Triphosphate Pyrophosphohydrolase"/>
    <property type="match status" value="1"/>
</dbReference>
<comment type="cofactor">
    <cofactor evidence="1">
        <name>Mg(2+)</name>
        <dbReference type="ChEBI" id="CHEBI:18420"/>
    </cofactor>
</comment>
<dbReference type="SUPFAM" id="SSF55811">
    <property type="entry name" value="Nudix"/>
    <property type="match status" value="1"/>
</dbReference>
<dbReference type="PROSITE" id="PS00893">
    <property type="entry name" value="NUDIX_BOX"/>
    <property type="match status" value="1"/>
</dbReference>
<gene>
    <name evidence="5" type="ORF">CARN1_0050</name>
</gene>
<evidence type="ECO:0000259" key="4">
    <source>
        <dbReference type="PROSITE" id="PS51462"/>
    </source>
</evidence>
<dbReference type="GO" id="GO:0016462">
    <property type="term" value="F:pyrophosphatase activity"/>
    <property type="evidence" value="ECO:0007669"/>
    <property type="project" value="UniProtKB-ARBA"/>
</dbReference>
<name>E6PEJ0_9ZZZZ</name>
<dbReference type="PANTHER" id="PTHR11839:SF18">
    <property type="entry name" value="NUDIX HYDROLASE DOMAIN-CONTAINING PROTEIN"/>
    <property type="match status" value="1"/>
</dbReference>
<dbReference type="PANTHER" id="PTHR11839">
    <property type="entry name" value="UDP/ADP-SUGAR PYROPHOSPHATASE"/>
    <property type="match status" value="1"/>
</dbReference>
<evidence type="ECO:0000256" key="1">
    <source>
        <dbReference type="ARBA" id="ARBA00001946"/>
    </source>
</evidence>
<evidence type="ECO:0000256" key="3">
    <source>
        <dbReference type="SAM" id="MobiDB-lite"/>
    </source>
</evidence>
<reference evidence="5" key="1">
    <citation type="submission" date="2009-10" db="EMBL/GenBank/DDBJ databases">
        <title>Diversity of trophic interactions inside an arsenic-rich microbial ecosystem.</title>
        <authorList>
            <person name="Bertin P.N."/>
            <person name="Heinrich-Salmeron A."/>
            <person name="Pelletier E."/>
            <person name="Goulhen-Chollet F."/>
            <person name="Arsene-Ploetze F."/>
            <person name="Gallien S."/>
            <person name="Calteau A."/>
            <person name="Vallenet D."/>
            <person name="Casiot C."/>
            <person name="Chane-Woon-Ming B."/>
            <person name="Giloteaux L."/>
            <person name="Barakat M."/>
            <person name="Bonnefoy V."/>
            <person name="Bruneel O."/>
            <person name="Chandler M."/>
            <person name="Cleiss J."/>
            <person name="Duran R."/>
            <person name="Elbaz-Poulichet F."/>
            <person name="Fonknechten N."/>
            <person name="Lauga B."/>
            <person name="Mornico D."/>
            <person name="Ortet P."/>
            <person name="Schaeffer C."/>
            <person name="Siguier P."/>
            <person name="Alexander Thil Smith A."/>
            <person name="Van Dorsselaer A."/>
            <person name="Weissenbach J."/>
            <person name="Medigue C."/>
            <person name="Le Paslier D."/>
        </authorList>
    </citation>
    <scope>NUCLEOTIDE SEQUENCE</scope>
</reference>
<dbReference type="Pfam" id="PF00293">
    <property type="entry name" value="NUDIX"/>
    <property type="match status" value="1"/>
</dbReference>
<feature type="region of interest" description="Disordered" evidence="3">
    <location>
        <begin position="1"/>
        <end position="21"/>
    </location>
</feature>
<evidence type="ECO:0000313" key="5">
    <source>
        <dbReference type="EMBL" id="CBH74875.1"/>
    </source>
</evidence>
<keyword evidence="2 5" id="KW-0378">Hydrolase</keyword>
<dbReference type="AlphaFoldDB" id="E6PEJ0"/>
<sequence>MLAATMGNAAEEGAGAAPVVESSEERYRGPVFRVRTDMLRYADGHRFACDVVEHPGSVAIAAMLGDRELLLVRQYRHPFRATMWEIPAGKCEPGESPLEGALRELAEETGYRAARVELLATVAMTPGFCDEVMHLVLARDLTPGAQSLDDDERIEARAVPLDDAMAMFERGEIADAKTLLALLWMKTL</sequence>
<dbReference type="InterPro" id="IPR020476">
    <property type="entry name" value="Nudix_hydrolase"/>
</dbReference>
<dbReference type="GO" id="GO:0019693">
    <property type="term" value="P:ribose phosphate metabolic process"/>
    <property type="evidence" value="ECO:0007669"/>
    <property type="project" value="TreeGrafter"/>
</dbReference>
<dbReference type="PRINTS" id="PR00502">
    <property type="entry name" value="NUDIXFAMILY"/>
</dbReference>
<evidence type="ECO:0000256" key="2">
    <source>
        <dbReference type="ARBA" id="ARBA00022801"/>
    </source>
</evidence>
<dbReference type="InterPro" id="IPR000086">
    <property type="entry name" value="NUDIX_hydrolase_dom"/>
</dbReference>
<comment type="caution">
    <text evidence="5">The sequence shown here is derived from an EMBL/GenBank/DDBJ whole genome shotgun (WGS) entry which is preliminary data.</text>
</comment>
<dbReference type="PROSITE" id="PS51462">
    <property type="entry name" value="NUDIX"/>
    <property type="match status" value="1"/>
</dbReference>
<dbReference type="GO" id="GO:0005829">
    <property type="term" value="C:cytosol"/>
    <property type="evidence" value="ECO:0007669"/>
    <property type="project" value="TreeGrafter"/>
</dbReference>
<dbReference type="EMBL" id="CABL01000005">
    <property type="protein sequence ID" value="CBH74875.1"/>
    <property type="molecule type" value="Genomic_DNA"/>
</dbReference>
<organism evidence="5">
    <name type="scientific">mine drainage metagenome</name>
    <dbReference type="NCBI Taxonomy" id="410659"/>
    <lineage>
        <taxon>unclassified sequences</taxon>
        <taxon>metagenomes</taxon>
        <taxon>ecological metagenomes</taxon>
    </lineage>
</organism>
<protein>
    <submittedName>
        <fullName evidence="5">NUDIX hydrolase</fullName>
    </submittedName>
</protein>
<proteinExistence type="predicted"/>
<feature type="domain" description="Nudix hydrolase" evidence="4">
    <location>
        <begin position="52"/>
        <end position="181"/>
    </location>
</feature>
<feature type="compositionally biased region" description="Low complexity" evidence="3">
    <location>
        <begin position="1"/>
        <end position="17"/>
    </location>
</feature>